<keyword evidence="1" id="KW-1185">Reference proteome</keyword>
<dbReference type="InterPro" id="IPR052752">
    <property type="entry name" value="NACHT-WD_repeat"/>
</dbReference>
<reference evidence="2" key="1">
    <citation type="submission" date="2016-06" db="UniProtKB">
        <authorList>
            <consortium name="WormBaseParasite"/>
        </authorList>
    </citation>
    <scope>IDENTIFICATION</scope>
</reference>
<dbReference type="PANTHER" id="PTHR19871:SF14">
    <property type="entry name" value="DUF4062 DOMAIN-CONTAINING PROTEIN"/>
    <property type="match status" value="1"/>
</dbReference>
<sequence length="172" mass="19538">LDLLSNLDGAHELLWFPPTLPANVKLFASITPEASRIGTAIKRLVESEEQYVLVPSLGMGLGLEVIAEWLKSAGRTLTARQWELVTKALTISLDDKVLDDIYQYHLPPVRRIPPLLWSRIRADLPGYLSERAADGVIVLNWYVSERVSKCLKMRFRLKNNRRNLTAALKFDE</sequence>
<name>A0A183VGA3_TOXCA</name>
<dbReference type="AlphaFoldDB" id="A0A183VGA3"/>
<organism evidence="1 2">
    <name type="scientific">Toxocara canis</name>
    <name type="common">Canine roundworm</name>
    <dbReference type="NCBI Taxonomy" id="6265"/>
    <lineage>
        <taxon>Eukaryota</taxon>
        <taxon>Metazoa</taxon>
        <taxon>Ecdysozoa</taxon>
        <taxon>Nematoda</taxon>
        <taxon>Chromadorea</taxon>
        <taxon>Rhabditida</taxon>
        <taxon>Spirurina</taxon>
        <taxon>Ascaridomorpha</taxon>
        <taxon>Ascaridoidea</taxon>
        <taxon>Toxocaridae</taxon>
        <taxon>Toxocara</taxon>
    </lineage>
</organism>
<evidence type="ECO:0000313" key="1">
    <source>
        <dbReference type="Proteomes" id="UP000050794"/>
    </source>
</evidence>
<accession>A0A183VGA3</accession>
<protein>
    <submittedName>
        <fullName evidence="2">SAM-dependent methyltransferase</fullName>
    </submittedName>
</protein>
<dbReference type="Proteomes" id="UP000050794">
    <property type="component" value="Unassembled WGS sequence"/>
</dbReference>
<dbReference type="PANTHER" id="PTHR19871">
    <property type="entry name" value="BETA TRANSDUCIN-RELATED PROTEIN"/>
    <property type="match status" value="1"/>
</dbReference>
<evidence type="ECO:0000313" key="2">
    <source>
        <dbReference type="WBParaSite" id="TCNE_0001977701-mRNA-1"/>
    </source>
</evidence>
<proteinExistence type="predicted"/>
<dbReference type="WBParaSite" id="TCNE_0001977701-mRNA-1">
    <property type="protein sequence ID" value="TCNE_0001977701-mRNA-1"/>
    <property type="gene ID" value="TCNE_0001977701"/>
</dbReference>